<gene>
    <name evidence="2" type="ORF">FKX85_00860</name>
</gene>
<feature type="signal peptide" evidence="1">
    <location>
        <begin position="1"/>
        <end position="19"/>
    </location>
</feature>
<evidence type="ECO:0000313" key="3">
    <source>
        <dbReference type="Proteomes" id="UP000316614"/>
    </source>
</evidence>
<organism evidence="2 3">
    <name type="scientific">Echinicola soli</name>
    <dbReference type="NCBI Taxonomy" id="2591634"/>
    <lineage>
        <taxon>Bacteria</taxon>
        <taxon>Pseudomonadati</taxon>
        <taxon>Bacteroidota</taxon>
        <taxon>Cytophagia</taxon>
        <taxon>Cytophagales</taxon>
        <taxon>Cyclobacteriaceae</taxon>
        <taxon>Echinicola</taxon>
    </lineage>
</organism>
<dbReference type="Proteomes" id="UP000316614">
    <property type="component" value="Chromosome"/>
</dbReference>
<accession>A0A514CCX7</accession>
<dbReference type="OrthoDB" id="9765957at2"/>
<feature type="chain" id="PRO_5021773731" evidence="1">
    <location>
        <begin position="20"/>
        <end position="300"/>
    </location>
</feature>
<reference evidence="2 3" key="1">
    <citation type="submission" date="2019-06" db="EMBL/GenBank/DDBJ databases">
        <title>Echinicola alkalisoli sp. nov. isolated from saline soil.</title>
        <authorList>
            <person name="Sun J.-Q."/>
            <person name="Xu L."/>
        </authorList>
    </citation>
    <scope>NUCLEOTIDE SEQUENCE [LARGE SCALE GENOMIC DNA]</scope>
    <source>
        <strain evidence="2 3">LN3S3</strain>
    </source>
</reference>
<proteinExistence type="predicted"/>
<evidence type="ECO:0000313" key="2">
    <source>
        <dbReference type="EMBL" id="QDH77671.1"/>
    </source>
</evidence>
<dbReference type="AlphaFoldDB" id="A0A514CCX7"/>
<name>A0A514CCX7_9BACT</name>
<keyword evidence="3" id="KW-1185">Reference proteome</keyword>
<sequence>MRNSLMLFILCLVVPSAMAQTGIGTKIPDGNSVLDVSSNTKGMLIPRLSGAEVTTLANKNPSEGMVIYNTEENCIQIYKGTTFECLTVNSEADRSRDAWADDSANDQIKLETKSDGSSVRDDNTDFVIEDDGKVGIGTGFPNADAQLDISATDKGVLIPRIELTSTTAASPLRAHVAGMMVYNTATVGDISPGFYYNNGTVWLKVADMSQTDNTKDAWMDDRANERVELGVQSDGSTARAAGSEVVVTDLGEVGIGSNSPTSKLQVAGLPVFVDNAAAIAEGLTAGAFYHSGDGIVRVVF</sequence>
<keyword evidence="1" id="KW-0732">Signal</keyword>
<protein>
    <submittedName>
        <fullName evidence="2">Uncharacterized protein</fullName>
    </submittedName>
</protein>
<dbReference type="KEGG" id="echi:FKX85_00860"/>
<dbReference type="EMBL" id="CP041253">
    <property type="protein sequence ID" value="QDH77671.1"/>
    <property type="molecule type" value="Genomic_DNA"/>
</dbReference>
<evidence type="ECO:0000256" key="1">
    <source>
        <dbReference type="SAM" id="SignalP"/>
    </source>
</evidence>
<dbReference type="RefSeq" id="WP_141612953.1">
    <property type="nucleotide sequence ID" value="NZ_CP041253.1"/>
</dbReference>